<dbReference type="Proteomes" id="UP000033684">
    <property type="component" value="Unassembled WGS sequence"/>
</dbReference>
<feature type="transmembrane region" description="Helical" evidence="1">
    <location>
        <begin position="77"/>
        <end position="105"/>
    </location>
</feature>
<dbReference type="OrthoDB" id="5568107at2"/>
<gene>
    <name evidence="2" type="ORF">VZ94_02370</name>
</gene>
<comment type="caution">
    <text evidence="2">The sequence shown here is derived from an EMBL/GenBank/DDBJ whole genome shotgun (WGS) entry which is preliminary data.</text>
</comment>
<evidence type="ECO:0000313" key="3">
    <source>
        <dbReference type="Proteomes" id="UP000033684"/>
    </source>
</evidence>
<keyword evidence="1" id="KW-0472">Membrane</keyword>
<evidence type="ECO:0008006" key="4">
    <source>
        <dbReference type="Google" id="ProtNLM"/>
    </source>
</evidence>
<evidence type="ECO:0000256" key="1">
    <source>
        <dbReference type="SAM" id="Phobius"/>
    </source>
</evidence>
<keyword evidence="1" id="KW-0812">Transmembrane</keyword>
<reference evidence="2 3" key="2">
    <citation type="journal article" date="2016" name="Microb. Ecol.">
        <title>Genome Characteristics of a Novel Type I Methanotroph (Sn10-6) Isolated from a Flooded Indian Rice Field.</title>
        <authorList>
            <person name="Rahalkar M.C."/>
            <person name="Pandit P.S."/>
            <person name="Dhakephalkar P.K."/>
            <person name="Pore S."/>
            <person name="Arora P."/>
            <person name="Kapse N."/>
        </authorList>
    </citation>
    <scope>NUCLEOTIDE SEQUENCE [LARGE SCALE GENOMIC DNA]</scope>
    <source>
        <strain evidence="2 3">Sn10-6</strain>
    </source>
</reference>
<feature type="transmembrane region" description="Helical" evidence="1">
    <location>
        <begin position="112"/>
        <end position="132"/>
    </location>
</feature>
<reference evidence="3" key="1">
    <citation type="submission" date="2015-03" db="EMBL/GenBank/DDBJ databases">
        <title>Draft genome sequence of a novel methanotroph (Sn10-6) isolated from flooded ricefield rhizosphere in India.</title>
        <authorList>
            <person name="Pandit P.S."/>
            <person name="Pore S.D."/>
            <person name="Arora P."/>
            <person name="Kapse N.G."/>
            <person name="Dhakephalkar P.K."/>
            <person name="Rahalkar M.C."/>
        </authorList>
    </citation>
    <scope>NUCLEOTIDE SEQUENCE [LARGE SCALE GENOMIC DNA]</scope>
    <source>
        <strain evidence="3">Sn10-6</strain>
    </source>
</reference>
<feature type="transmembrane region" description="Helical" evidence="1">
    <location>
        <begin position="20"/>
        <end position="41"/>
    </location>
</feature>
<feature type="transmembrane region" description="Helical" evidence="1">
    <location>
        <begin position="138"/>
        <end position="161"/>
    </location>
</feature>
<accession>A0A0F3IMM9</accession>
<sequence length="165" mass="19060">MDSFRKYLRLCWFNADPIGLPRSVSFLKNNLIIFFVIQFLIQANLTDDPIESFYEVNLEMLITSLFVWIMLYCNKALFAFVQILSAFIFSTNAISCLIIPVLAWLTITEHSLSYYSLIVLLVWEYLIASFIIKHTLTLNWLASTIMSLFYLVITYAGSVTLGQLL</sequence>
<keyword evidence="1" id="KW-1133">Transmembrane helix</keyword>
<proteinExistence type="predicted"/>
<dbReference type="AlphaFoldDB" id="A0A0F3IMM9"/>
<dbReference type="EMBL" id="LAJX01000017">
    <property type="protein sequence ID" value="KJV07783.1"/>
    <property type="molecule type" value="Genomic_DNA"/>
</dbReference>
<organism evidence="2 3">
    <name type="scientific">Methylocucumis oryzae</name>
    <dbReference type="NCBI Taxonomy" id="1632867"/>
    <lineage>
        <taxon>Bacteria</taxon>
        <taxon>Pseudomonadati</taxon>
        <taxon>Pseudomonadota</taxon>
        <taxon>Gammaproteobacteria</taxon>
        <taxon>Methylococcales</taxon>
        <taxon>Methylococcaceae</taxon>
        <taxon>Methylocucumis</taxon>
    </lineage>
</organism>
<keyword evidence="3" id="KW-1185">Reference proteome</keyword>
<feature type="transmembrane region" description="Helical" evidence="1">
    <location>
        <begin position="53"/>
        <end position="71"/>
    </location>
</feature>
<name>A0A0F3IMM9_9GAMM</name>
<evidence type="ECO:0000313" key="2">
    <source>
        <dbReference type="EMBL" id="KJV07783.1"/>
    </source>
</evidence>
<protein>
    <recommendedName>
        <fullName evidence="4">Yip1 domain-containing protein</fullName>
    </recommendedName>
</protein>